<dbReference type="RefSeq" id="WP_138729261.1">
    <property type="nucleotide sequence ID" value="NZ_SRMP02000050.1"/>
</dbReference>
<evidence type="ECO:0008006" key="3">
    <source>
        <dbReference type="Google" id="ProtNLM"/>
    </source>
</evidence>
<protein>
    <recommendedName>
        <fullName evidence="3">Phage protein</fullName>
    </recommendedName>
</protein>
<gene>
    <name evidence="1" type="ORF">E5L68_019640</name>
</gene>
<dbReference type="EMBL" id="SRMP02000050">
    <property type="protein sequence ID" value="MFN0293602.1"/>
    <property type="molecule type" value="Genomic_DNA"/>
</dbReference>
<evidence type="ECO:0000313" key="2">
    <source>
        <dbReference type="Proteomes" id="UP001517367"/>
    </source>
</evidence>
<accession>A0ABW9JMI4</accession>
<comment type="caution">
    <text evidence="1">The sequence shown here is derived from an EMBL/GenBank/DDBJ whole genome shotgun (WGS) entry which is preliminary data.</text>
</comment>
<reference evidence="1 2" key="1">
    <citation type="submission" date="2024-12" db="EMBL/GenBank/DDBJ databases">
        <authorList>
            <person name="Hu S."/>
        </authorList>
    </citation>
    <scope>NUCLEOTIDE SEQUENCE [LARGE SCALE GENOMIC DNA]</scope>
    <source>
        <strain evidence="1 2">P-25</strain>
    </source>
</reference>
<dbReference type="Proteomes" id="UP001517367">
    <property type="component" value="Unassembled WGS sequence"/>
</dbReference>
<organism evidence="1 2">
    <name type="scientific">Pedobacter helvus</name>
    <dbReference type="NCBI Taxonomy" id="2563444"/>
    <lineage>
        <taxon>Bacteria</taxon>
        <taxon>Pseudomonadati</taxon>
        <taxon>Bacteroidota</taxon>
        <taxon>Sphingobacteriia</taxon>
        <taxon>Sphingobacteriales</taxon>
        <taxon>Sphingobacteriaceae</taxon>
        <taxon>Pedobacter</taxon>
    </lineage>
</organism>
<evidence type="ECO:0000313" key="1">
    <source>
        <dbReference type="EMBL" id="MFN0293602.1"/>
    </source>
</evidence>
<proteinExistence type="predicted"/>
<sequence>MATKINSERLKSTLVSLKARFETGTITSMDDLTDMYITGLITILGMGYDSFINKCTSPEKFVVEDLVKMSQVFDVDINLIMKVVLSQATKNVKPKDVSRFLTSK</sequence>
<keyword evidence="2" id="KW-1185">Reference proteome</keyword>
<name>A0ABW9JMI4_9SPHI</name>